<sequence length="309" mass="31918">MEAKVCGSLLYAALTARWPAAEDAGLEPAPLLDGVACAPRQVRAGLPAALDDIACRALGLPAARRGAPPLHTAEDVAAALHATHAPGVDEPALPVAEPALRATPPSRWVRLLRLAPGAVLLAGLALLGWQVVDAVRSDEPSDPVRERAASPRPSATPVAVRPVGAEGFDPLGDGVEGVGGRAVDGDPETSWTTATYFRRPDLGGLKSGVGLLLDLGRAVRVSEVRADITPGADVQVFLLASEPTEAPTGPPATTVTDAPEQVAVDVPGDGAAGTPARYVLLWLTRLPPAPEDPTNYRGEVREVTVRAIR</sequence>
<keyword evidence="3" id="KW-1185">Reference proteome</keyword>
<reference evidence="2 3" key="1">
    <citation type="submission" date="2020-03" db="EMBL/GenBank/DDBJ databases">
        <title>Two novel Motilibacter sp.</title>
        <authorList>
            <person name="Liu S."/>
        </authorList>
    </citation>
    <scope>NUCLEOTIDE SEQUENCE [LARGE SCALE GENOMIC DNA]</scope>
    <source>
        <strain evidence="2 3">E257</strain>
    </source>
</reference>
<feature type="region of interest" description="Disordered" evidence="1">
    <location>
        <begin position="141"/>
        <end position="162"/>
    </location>
</feature>
<accession>A0ABX0H019</accession>
<gene>
    <name evidence="2" type="ORF">G9H71_22660</name>
</gene>
<dbReference type="Proteomes" id="UP000800981">
    <property type="component" value="Unassembled WGS sequence"/>
</dbReference>
<evidence type="ECO:0000313" key="3">
    <source>
        <dbReference type="Proteomes" id="UP000800981"/>
    </source>
</evidence>
<dbReference type="Gene3D" id="1.10.510.10">
    <property type="entry name" value="Transferase(Phosphotransferase) domain 1"/>
    <property type="match status" value="1"/>
</dbReference>
<organism evidence="2 3">
    <name type="scientific">Motilibacter deserti</name>
    <dbReference type="NCBI Taxonomy" id="2714956"/>
    <lineage>
        <taxon>Bacteria</taxon>
        <taxon>Bacillati</taxon>
        <taxon>Actinomycetota</taxon>
        <taxon>Actinomycetes</taxon>
        <taxon>Motilibacterales</taxon>
        <taxon>Motilibacteraceae</taxon>
        <taxon>Motilibacter</taxon>
    </lineage>
</organism>
<evidence type="ECO:0000313" key="2">
    <source>
        <dbReference type="EMBL" id="NHC16588.1"/>
    </source>
</evidence>
<comment type="caution">
    <text evidence="2">The sequence shown here is derived from an EMBL/GenBank/DDBJ whole genome shotgun (WGS) entry which is preliminary data.</text>
</comment>
<proteinExistence type="predicted"/>
<protein>
    <submittedName>
        <fullName evidence="2">Uncharacterized protein</fullName>
    </submittedName>
</protein>
<dbReference type="EMBL" id="JAANNP010000226">
    <property type="protein sequence ID" value="NHC16588.1"/>
    <property type="molecule type" value="Genomic_DNA"/>
</dbReference>
<name>A0ABX0H019_9ACTN</name>
<evidence type="ECO:0000256" key="1">
    <source>
        <dbReference type="SAM" id="MobiDB-lite"/>
    </source>
</evidence>